<protein>
    <submittedName>
        <fullName evidence="1">Uncharacterized protein</fullName>
    </submittedName>
</protein>
<dbReference type="Proteomes" id="UP000053097">
    <property type="component" value="Unassembled WGS sequence"/>
</dbReference>
<name>A0A026VVT1_OOCBI</name>
<sequence length="92" mass="10784">LPKFAGDYRTWLVFRDLFRSMIINNSDITSVEKLHYLKNHVTGEAARRITNIAITDNNFDRAWEALVTRYDNKRVLVCSYLELLFSITSVSR</sequence>
<dbReference type="PANTHER" id="PTHR22954">
    <property type="entry name" value="RETROVIRAL PROTEASE-RELATED"/>
    <property type="match status" value="1"/>
</dbReference>
<dbReference type="OrthoDB" id="7697989at2759"/>
<dbReference type="Pfam" id="PF03564">
    <property type="entry name" value="DUF1759"/>
    <property type="match status" value="1"/>
</dbReference>
<dbReference type="AlphaFoldDB" id="A0A026VVT1"/>
<gene>
    <name evidence="1" type="ORF">X777_15134</name>
</gene>
<feature type="non-terminal residue" evidence="1">
    <location>
        <position position="92"/>
    </location>
</feature>
<dbReference type="EMBL" id="KK107753">
    <property type="protein sequence ID" value="EZA47903.1"/>
    <property type="molecule type" value="Genomic_DNA"/>
</dbReference>
<keyword evidence="2" id="KW-1185">Reference proteome</keyword>
<dbReference type="OMA" id="RTWLVFR"/>
<dbReference type="PANTHER" id="PTHR22954:SF3">
    <property type="entry name" value="PROTEIN CBG08539"/>
    <property type="match status" value="1"/>
</dbReference>
<feature type="non-terminal residue" evidence="1">
    <location>
        <position position="1"/>
    </location>
</feature>
<accession>A0A026VVT1</accession>
<evidence type="ECO:0000313" key="1">
    <source>
        <dbReference type="EMBL" id="EZA47903.1"/>
    </source>
</evidence>
<proteinExistence type="predicted"/>
<organism evidence="1 2">
    <name type="scientific">Ooceraea biroi</name>
    <name type="common">Clonal raider ant</name>
    <name type="synonym">Cerapachys biroi</name>
    <dbReference type="NCBI Taxonomy" id="2015173"/>
    <lineage>
        <taxon>Eukaryota</taxon>
        <taxon>Metazoa</taxon>
        <taxon>Ecdysozoa</taxon>
        <taxon>Arthropoda</taxon>
        <taxon>Hexapoda</taxon>
        <taxon>Insecta</taxon>
        <taxon>Pterygota</taxon>
        <taxon>Neoptera</taxon>
        <taxon>Endopterygota</taxon>
        <taxon>Hymenoptera</taxon>
        <taxon>Apocrita</taxon>
        <taxon>Aculeata</taxon>
        <taxon>Formicoidea</taxon>
        <taxon>Formicidae</taxon>
        <taxon>Dorylinae</taxon>
        <taxon>Ooceraea</taxon>
    </lineage>
</organism>
<dbReference type="STRING" id="2015173.A0A026VVT1"/>
<reference evidence="1 2" key="1">
    <citation type="journal article" date="2014" name="Curr. Biol.">
        <title>The genome of the clonal raider ant Cerapachys biroi.</title>
        <authorList>
            <person name="Oxley P.R."/>
            <person name="Ji L."/>
            <person name="Fetter-Pruneda I."/>
            <person name="McKenzie S.K."/>
            <person name="Li C."/>
            <person name="Hu H."/>
            <person name="Zhang G."/>
            <person name="Kronauer D.J."/>
        </authorList>
    </citation>
    <scope>NUCLEOTIDE SEQUENCE [LARGE SCALE GENOMIC DNA]</scope>
</reference>
<evidence type="ECO:0000313" key="2">
    <source>
        <dbReference type="Proteomes" id="UP000053097"/>
    </source>
</evidence>
<dbReference type="InterPro" id="IPR005312">
    <property type="entry name" value="DUF1759"/>
</dbReference>